<dbReference type="Gene3D" id="2.60.40.150">
    <property type="entry name" value="C2 domain"/>
    <property type="match status" value="1"/>
</dbReference>
<dbReference type="SMART" id="SM00973">
    <property type="entry name" value="Sec63"/>
    <property type="match status" value="1"/>
</dbReference>
<dbReference type="EMBL" id="JARJCW010000002">
    <property type="protein sequence ID" value="KAJ7228289.1"/>
    <property type="molecule type" value="Genomic_DNA"/>
</dbReference>
<feature type="region of interest" description="Disordered" evidence="1">
    <location>
        <begin position="96"/>
        <end position="164"/>
    </location>
</feature>
<dbReference type="InterPro" id="IPR027417">
    <property type="entry name" value="P-loop_NTPase"/>
</dbReference>
<name>A0AAD6YSC4_9AGAR</name>
<dbReference type="SUPFAM" id="SSF81296">
    <property type="entry name" value="E set domains"/>
    <property type="match status" value="1"/>
</dbReference>
<proteinExistence type="predicted"/>
<sequence>MAAVIRLAVIHAPSAPASTSTRPVPASASLAPPDGLAPAAYISTLEPAPQPPIVAYSSRRTPAIPPAVSGHPAASTINPMAALQPFLGTRSLGAAASNNTIQPRTRRPENSGHGHRPAPYDISQANRGRNSAITAHRPPAPARTPRRQALSTPRVPPSDTSKEGVFEINSSNERAPYGEPLHLPVTYYDSYANFCKKHDLKFVLCPLASRRVIDVIQEVTDRMRASPSEWRFEELAPYLTASSVAHEQLPLRLLYLHNRATPINGLYILRRAPPNPTLTVGQLLTSSRNVIFAKSGITIREGALTIALELCREASCFTSLDEAPLRRHNCLALYAHTLFAAELERLESSSSEPPCCTCREDSDFDDSASEMELDIDSDVENRPATRTALPSAAFPATASPGASIHALRGPSNQVTSMAAPAWATLSVSTPAALGSPPVPVDSSSPAQLPATCFWAQPFQPQPGSYTEVFGSHDMLEALCKVATHGTSVPALRLESSSIQGLAELLIEKHREAAVSGDYGRLYAVSRHFNIVDAEGKFVSTGVGIEKEVTFCAFQTFTSKRITWLVDRLDDTCALATTTSAQNSHWASPERVVGLRTFGSICTFLLLHGLAPAPLDPALFQYACYSDLRALDHAFVHEWHPIFAQRMVDMMKMEERGDLSGYNDLVSSYLEMQTAPLQLRCREFHEEICKRLISAALLGSPDAAAHDEIAAFSEAFNTPTANGPCVRILAAPPHISPACFQDHPIHNLGFPSIIRKFLAGTGVPCPVLWGTKPIPVSSRLDMTEVNSPTFRSKALCWAATGTPLLPSLDDDVQLILGELGDGISAFHMQEGTISFHTCSRETHIPLEYLINLCSQDYPASDENGQPTEPESLEKAIEHWLFTQVRLAGLLHSYAGVGIYQLCRAGTKEDVTANPVFVRSTTQKYRPSLNSAHTLDISRGAHSTWPKGLSFSGMSCAFTRQKQARNIGIHKCWAHNLASPHPEPPTERILWANSWGFASEGTGLNDAAPREGGRKCQARLEECDTRRQEGCPPRRRMSHIEYIVIAVFLHADIDLTCAANLGDRDSARHLCKTPVLLNLDVVKTVPPEIMMATSPRLPWEFVSRGVRSRTQSLHSPYLIHNPASAEQLLSVLSPKRENAGCSQNKVDGLNCLHRTCYRCLSELISQLKLDGFVLVLTWFLFNNLLDGKHFTLSFKDNNQASQHCILRAMFEICLKRGWAVPATLDLCKMVEKRMWGLMTPLRQCKSVPSDILRKAEGKQFPWYRYFNLAPSSSAAHYPSPLTNLCGAFKKHVLLKVQRLVDEYFPEQRRIEFATVSRTNSIGALMDAQPHTHSHTLLVRIDLSIIPEIRWDEKIHGAQTFLIMVDDVHGEIRYAEDEHNMILTVPMFEPVLPNYYISMTSDRWLHAESCLPISFKHLDLPEKFPPPTPLLDLQVLPLSALQNQEFEAIYSSSIQTFNKIQSQTICAEFALLGLWGNSVQSYAVCIEPYEEMVDMCVKEWRVKFWQVQGKKEIVSLTGETSVDLRLRCNHLHTDPGGLLTADEVQLVGGEVGPAYEVVNLPHPIRLRADG</sequence>
<evidence type="ECO:0000313" key="4">
    <source>
        <dbReference type="Proteomes" id="UP001219525"/>
    </source>
</evidence>
<dbReference type="InterPro" id="IPR004179">
    <property type="entry name" value="Sec63-dom"/>
</dbReference>
<dbReference type="InterPro" id="IPR035892">
    <property type="entry name" value="C2_domain_sf"/>
</dbReference>
<evidence type="ECO:0000256" key="1">
    <source>
        <dbReference type="SAM" id="MobiDB-lite"/>
    </source>
</evidence>
<dbReference type="Gene3D" id="1.10.150.20">
    <property type="entry name" value="5' to 3' exonuclease, C-terminal subdomain"/>
    <property type="match status" value="1"/>
</dbReference>
<feature type="compositionally biased region" description="Polar residues" evidence="1">
    <location>
        <begin position="123"/>
        <end position="133"/>
    </location>
</feature>
<feature type="domain" description="SEC63" evidence="2">
    <location>
        <begin position="1114"/>
        <end position="1412"/>
    </location>
</feature>
<dbReference type="Gene3D" id="3.40.50.300">
    <property type="entry name" value="P-loop containing nucleotide triphosphate hydrolases"/>
    <property type="match status" value="1"/>
</dbReference>
<dbReference type="Proteomes" id="UP001219525">
    <property type="component" value="Unassembled WGS sequence"/>
</dbReference>
<accession>A0AAD6YSC4</accession>
<dbReference type="SUPFAM" id="SSF158702">
    <property type="entry name" value="Sec63 N-terminal domain-like"/>
    <property type="match status" value="1"/>
</dbReference>
<dbReference type="InterPro" id="IPR014756">
    <property type="entry name" value="Ig_E-set"/>
</dbReference>
<organism evidence="3 4">
    <name type="scientific">Mycena pura</name>
    <dbReference type="NCBI Taxonomy" id="153505"/>
    <lineage>
        <taxon>Eukaryota</taxon>
        <taxon>Fungi</taxon>
        <taxon>Dikarya</taxon>
        <taxon>Basidiomycota</taxon>
        <taxon>Agaricomycotina</taxon>
        <taxon>Agaricomycetes</taxon>
        <taxon>Agaricomycetidae</taxon>
        <taxon>Agaricales</taxon>
        <taxon>Marasmiineae</taxon>
        <taxon>Mycenaceae</taxon>
        <taxon>Mycena</taxon>
    </lineage>
</organism>
<comment type="caution">
    <text evidence="3">The sequence shown here is derived from an EMBL/GenBank/DDBJ whole genome shotgun (WGS) entry which is preliminary data.</text>
</comment>
<evidence type="ECO:0000259" key="2">
    <source>
        <dbReference type="SMART" id="SM00973"/>
    </source>
</evidence>
<evidence type="ECO:0000313" key="3">
    <source>
        <dbReference type="EMBL" id="KAJ7228289.1"/>
    </source>
</evidence>
<reference evidence="3" key="1">
    <citation type="submission" date="2023-03" db="EMBL/GenBank/DDBJ databases">
        <title>Massive genome expansion in bonnet fungi (Mycena s.s.) driven by repeated elements and novel gene families across ecological guilds.</title>
        <authorList>
            <consortium name="Lawrence Berkeley National Laboratory"/>
            <person name="Harder C.B."/>
            <person name="Miyauchi S."/>
            <person name="Viragh M."/>
            <person name="Kuo A."/>
            <person name="Thoen E."/>
            <person name="Andreopoulos B."/>
            <person name="Lu D."/>
            <person name="Skrede I."/>
            <person name="Drula E."/>
            <person name="Henrissat B."/>
            <person name="Morin E."/>
            <person name="Kohler A."/>
            <person name="Barry K."/>
            <person name="LaButti K."/>
            <person name="Morin E."/>
            <person name="Salamov A."/>
            <person name="Lipzen A."/>
            <person name="Mereny Z."/>
            <person name="Hegedus B."/>
            <person name="Baldrian P."/>
            <person name="Stursova M."/>
            <person name="Weitz H."/>
            <person name="Taylor A."/>
            <person name="Grigoriev I.V."/>
            <person name="Nagy L.G."/>
            <person name="Martin F."/>
            <person name="Kauserud H."/>
        </authorList>
    </citation>
    <scope>NUCLEOTIDE SEQUENCE</scope>
    <source>
        <strain evidence="3">9144</strain>
    </source>
</reference>
<keyword evidence="4" id="KW-1185">Reference proteome</keyword>
<protein>
    <submittedName>
        <fullName evidence="3">Sec63 Brl domain-containing protein</fullName>
    </submittedName>
</protein>
<dbReference type="Pfam" id="PF02889">
    <property type="entry name" value="Sec63"/>
    <property type="match status" value="1"/>
</dbReference>
<gene>
    <name evidence="3" type="ORF">GGX14DRAFT_612035</name>
</gene>